<feature type="transmembrane region" description="Helical" evidence="1">
    <location>
        <begin position="6"/>
        <end position="27"/>
    </location>
</feature>
<evidence type="ECO:0008006" key="4">
    <source>
        <dbReference type="Google" id="ProtNLM"/>
    </source>
</evidence>
<comment type="caution">
    <text evidence="2">The sequence shown here is derived from an EMBL/GenBank/DDBJ whole genome shotgun (WGS) entry which is preliminary data.</text>
</comment>
<gene>
    <name evidence="2" type="ORF">HLB09_15550</name>
</gene>
<dbReference type="Proteomes" id="UP000555552">
    <property type="component" value="Unassembled WGS sequence"/>
</dbReference>
<name>A0A849BU44_9ACTN</name>
<organism evidence="2 3">
    <name type="scientific">Pseudokineococcus marinus</name>
    <dbReference type="NCBI Taxonomy" id="351215"/>
    <lineage>
        <taxon>Bacteria</taxon>
        <taxon>Bacillati</taxon>
        <taxon>Actinomycetota</taxon>
        <taxon>Actinomycetes</taxon>
        <taxon>Kineosporiales</taxon>
        <taxon>Kineosporiaceae</taxon>
        <taxon>Pseudokineococcus</taxon>
    </lineage>
</organism>
<dbReference type="EMBL" id="JABEMA010000366">
    <property type="protein sequence ID" value="NNH24477.1"/>
    <property type="molecule type" value="Genomic_DNA"/>
</dbReference>
<sequence>GTPPEAVAALVLALVVPVVGPVLGVVLGRSARRRCDAEHLPGREVALAAEVVGWSLLGVLGLGVLVVALLVVVPLVWLAGAGG</sequence>
<protein>
    <recommendedName>
        <fullName evidence="4">DUF4190 domain-containing protein</fullName>
    </recommendedName>
</protein>
<keyword evidence="3" id="KW-1185">Reference proteome</keyword>
<evidence type="ECO:0000313" key="2">
    <source>
        <dbReference type="EMBL" id="NNH24477.1"/>
    </source>
</evidence>
<evidence type="ECO:0000256" key="1">
    <source>
        <dbReference type="SAM" id="Phobius"/>
    </source>
</evidence>
<keyword evidence="1" id="KW-1133">Transmembrane helix</keyword>
<reference evidence="2 3" key="1">
    <citation type="submission" date="2020-05" db="EMBL/GenBank/DDBJ databases">
        <title>MicrobeNet Type strains.</title>
        <authorList>
            <person name="Nicholson A.C."/>
        </authorList>
    </citation>
    <scope>NUCLEOTIDE SEQUENCE [LARGE SCALE GENOMIC DNA]</scope>
    <source>
        <strain evidence="2 3">JCM 14547</strain>
    </source>
</reference>
<dbReference type="AlphaFoldDB" id="A0A849BU44"/>
<feature type="transmembrane region" description="Helical" evidence="1">
    <location>
        <begin position="47"/>
        <end position="80"/>
    </location>
</feature>
<proteinExistence type="predicted"/>
<keyword evidence="1" id="KW-0472">Membrane</keyword>
<accession>A0A849BU44</accession>
<feature type="non-terminal residue" evidence="2">
    <location>
        <position position="1"/>
    </location>
</feature>
<evidence type="ECO:0000313" key="3">
    <source>
        <dbReference type="Proteomes" id="UP000555552"/>
    </source>
</evidence>
<keyword evidence="1" id="KW-0812">Transmembrane</keyword>